<keyword evidence="2" id="KW-1185">Reference proteome</keyword>
<protein>
    <submittedName>
        <fullName evidence="1">Uncharacterized protein</fullName>
    </submittedName>
</protein>
<dbReference type="Proteomes" id="UP001249851">
    <property type="component" value="Unassembled WGS sequence"/>
</dbReference>
<evidence type="ECO:0000313" key="1">
    <source>
        <dbReference type="EMBL" id="KAK2546886.1"/>
    </source>
</evidence>
<dbReference type="AlphaFoldDB" id="A0AAD9UR58"/>
<dbReference type="EMBL" id="JARQWQ010000247">
    <property type="protein sequence ID" value="KAK2546886.1"/>
    <property type="molecule type" value="Genomic_DNA"/>
</dbReference>
<accession>A0AAD9UR58</accession>
<gene>
    <name evidence="1" type="ORF">P5673_033365</name>
</gene>
<evidence type="ECO:0000313" key="2">
    <source>
        <dbReference type="Proteomes" id="UP001249851"/>
    </source>
</evidence>
<sequence>MAVMDEIVSQRGLGLGLGLGFRFKSNFDVFQVAFKGNRRLNWWNPLDCDTGISVVSKYDSYMKYTLSTRESSPSGAFGHQGSIMDKILRELNFGTLVDIFDAEKIEPDNTFDKCYFCWGEEWNMPRTACCDRPRHEKCEKRYRRTLASYTRVCGYCREAYEDPCDPLTEAMMDDEMASYKRDVRVPCDPSGGGDKLDKLRHVQLLFESPNISQT</sequence>
<reference evidence="1" key="1">
    <citation type="journal article" date="2023" name="G3 (Bethesda)">
        <title>Whole genome assembly and annotation of the endangered Caribbean coral Acropora cervicornis.</title>
        <authorList>
            <person name="Selwyn J.D."/>
            <person name="Vollmer S.V."/>
        </authorList>
    </citation>
    <scope>NUCLEOTIDE SEQUENCE</scope>
    <source>
        <strain evidence="1">K2</strain>
    </source>
</reference>
<name>A0AAD9UR58_ACRCE</name>
<proteinExistence type="predicted"/>
<comment type="caution">
    <text evidence="1">The sequence shown here is derived from an EMBL/GenBank/DDBJ whole genome shotgun (WGS) entry which is preliminary data.</text>
</comment>
<reference evidence="1" key="2">
    <citation type="journal article" date="2023" name="Science">
        <title>Genomic signatures of disease resistance in endangered staghorn corals.</title>
        <authorList>
            <person name="Vollmer S.V."/>
            <person name="Selwyn J.D."/>
            <person name="Despard B.A."/>
            <person name="Roesel C.L."/>
        </authorList>
    </citation>
    <scope>NUCLEOTIDE SEQUENCE</scope>
    <source>
        <strain evidence="1">K2</strain>
    </source>
</reference>
<organism evidence="1 2">
    <name type="scientific">Acropora cervicornis</name>
    <name type="common">Staghorn coral</name>
    <dbReference type="NCBI Taxonomy" id="6130"/>
    <lineage>
        <taxon>Eukaryota</taxon>
        <taxon>Metazoa</taxon>
        <taxon>Cnidaria</taxon>
        <taxon>Anthozoa</taxon>
        <taxon>Hexacorallia</taxon>
        <taxon>Scleractinia</taxon>
        <taxon>Astrocoeniina</taxon>
        <taxon>Acroporidae</taxon>
        <taxon>Acropora</taxon>
    </lineage>
</organism>